<evidence type="ECO:0000313" key="3">
    <source>
        <dbReference type="Proteomes" id="UP001596158"/>
    </source>
</evidence>
<dbReference type="EMBL" id="JBHSSG010000010">
    <property type="protein sequence ID" value="MFC6178587.1"/>
    <property type="molecule type" value="Genomic_DNA"/>
</dbReference>
<name>A0ABW1RT61_9LACO</name>
<sequence>MNTRRKGFMLSQIVILSFSLLGAAMLWMGSQMHYQMMQDREYLYWSHKYEAVNYVRRTKKLQVESQSNKLPRVVMIDDKIYYVRVSKYLIVKVPKISN</sequence>
<keyword evidence="1" id="KW-1133">Transmembrane helix</keyword>
<organism evidence="2 3">
    <name type="scientific">Weissella sagaensis</name>
    <dbReference type="NCBI Taxonomy" id="2559928"/>
    <lineage>
        <taxon>Bacteria</taxon>
        <taxon>Bacillati</taxon>
        <taxon>Bacillota</taxon>
        <taxon>Bacilli</taxon>
        <taxon>Lactobacillales</taxon>
        <taxon>Lactobacillaceae</taxon>
        <taxon>Weissella</taxon>
    </lineage>
</organism>
<evidence type="ECO:0000256" key="1">
    <source>
        <dbReference type="SAM" id="Phobius"/>
    </source>
</evidence>
<gene>
    <name evidence="2" type="ORF">ACFQGR_04210</name>
</gene>
<keyword evidence="1" id="KW-0812">Transmembrane</keyword>
<dbReference type="Proteomes" id="UP001596158">
    <property type="component" value="Unassembled WGS sequence"/>
</dbReference>
<evidence type="ECO:0000313" key="2">
    <source>
        <dbReference type="EMBL" id="MFC6178587.1"/>
    </source>
</evidence>
<reference evidence="3" key="1">
    <citation type="journal article" date="2019" name="Int. J. Syst. Evol. Microbiol.">
        <title>The Global Catalogue of Microorganisms (GCM) 10K type strain sequencing project: providing services to taxonomists for standard genome sequencing and annotation.</title>
        <authorList>
            <consortium name="The Broad Institute Genomics Platform"/>
            <consortium name="The Broad Institute Genome Sequencing Center for Infectious Disease"/>
            <person name="Wu L."/>
            <person name="Ma J."/>
        </authorList>
    </citation>
    <scope>NUCLEOTIDE SEQUENCE [LARGE SCALE GENOMIC DNA]</scope>
    <source>
        <strain evidence="3">CCM 8924</strain>
    </source>
</reference>
<proteinExistence type="predicted"/>
<feature type="transmembrane region" description="Helical" evidence="1">
    <location>
        <begin position="7"/>
        <end position="28"/>
    </location>
</feature>
<dbReference type="RefSeq" id="WP_137600650.1">
    <property type="nucleotide sequence ID" value="NZ_BJDT01000004.1"/>
</dbReference>
<accession>A0ABW1RT61</accession>
<keyword evidence="1" id="KW-0472">Membrane</keyword>
<comment type="caution">
    <text evidence="2">The sequence shown here is derived from an EMBL/GenBank/DDBJ whole genome shotgun (WGS) entry which is preliminary data.</text>
</comment>
<protein>
    <submittedName>
        <fullName evidence="2">Uncharacterized protein</fullName>
    </submittedName>
</protein>
<keyword evidence="3" id="KW-1185">Reference proteome</keyword>